<organism evidence="1 2">
    <name type="scientific">Melia azedarach</name>
    <name type="common">Chinaberry tree</name>
    <dbReference type="NCBI Taxonomy" id="155640"/>
    <lineage>
        <taxon>Eukaryota</taxon>
        <taxon>Viridiplantae</taxon>
        <taxon>Streptophyta</taxon>
        <taxon>Embryophyta</taxon>
        <taxon>Tracheophyta</taxon>
        <taxon>Spermatophyta</taxon>
        <taxon>Magnoliopsida</taxon>
        <taxon>eudicotyledons</taxon>
        <taxon>Gunneridae</taxon>
        <taxon>Pentapetalae</taxon>
        <taxon>rosids</taxon>
        <taxon>malvids</taxon>
        <taxon>Sapindales</taxon>
        <taxon>Meliaceae</taxon>
        <taxon>Melia</taxon>
    </lineage>
</organism>
<dbReference type="Proteomes" id="UP001164539">
    <property type="component" value="Chromosome 7"/>
</dbReference>
<name>A0ACC1XXY4_MELAZ</name>
<evidence type="ECO:0000313" key="2">
    <source>
        <dbReference type="Proteomes" id="UP001164539"/>
    </source>
</evidence>
<sequence>MDAPTASSSSSPTSVKPVSNGERKKKRVNKDVPSTSSACSSYSTQRGTRVVLRRRSMRVVRYGPVRRSEGGDVEVIALHLGMSFAAIVAKVLERNNTGGDTLSVDHLSRICTSAVRESLTNVLGDKFDYFASNFEKSFRSTLRTLRLINDSSANKGGYCLNNQGLSTSEATSSDVGCTSPCGMGYYHRETELPSIPTQDLLSAPDDVQEQVSANFIGKELAMHGPNNQLACASSSTSGYMINHDMLSTMEKSVIQQVRSNDLKTVELSIAMKKLKLKETELALNLDSNHLERSKLAMGISKASFKAEKFKNELEETRHSELLRKCIDCLVAGIVVMSASLSYAAYVYSYRKISEATAACTPSIQESKSWWIPNTVTSFNSGLSTFKCQVQVISRMLFGFIMIITIAYLLIQRSASSRHAMPVTFILLLLGVACGFAGKLCVDTLGGSGYLWLLYWETLCFVHFFSNIHTSALFLILHGPVNITQGTKKGALIPYWIRRSLFYSSMLLFLPLFCGFMPFASIGEWRDHFTSLVLDYHSSTGD</sequence>
<comment type="caution">
    <text evidence="1">The sequence shown here is derived from an EMBL/GenBank/DDBJ whole genome shotgun (WGS) entry which is preliminary data.</text>
</comment>
<protein>
    <submittedName>
        <fullName evidence="1">CPR-5</fullName>
    </submittedName>
</protein>
<evidence type="ECO:0000313" key="1">
    <source>
        <dbReference type="EMBL" id="KAJ4715574.1"/>
    </source>
</evidence>
<dbReference type="EMBL" id="CM051400">
    <property type="protein sequence ID" value="KAJ4715574.1"/>
    <property type="molecule type" value="Genomic_DNA"/>
</dbReference>
<gene>
    <name evidence="1" type="ORF">OWV82_013915</name>
</gene>
<proteinExistence type="predicted"/>
<reference evidence="1 2" key="1">
    <citation type="journal article" date="2023" name="Science">
        <title>Complex scaffold remodeling in plant triterpene biosynthesis.</title>
        <authorList>
            <person name="De La Pena R."/>
            <person name="Hodgson H."/>
            <person name="Liu J.C."/>
            <person name="Stephenson M.J."/>
            <person name="Martin A.C."/>
            <person name="Owen C."/>
            <person name="Harkess A."/>
            <person name="Leebens-Mack J."/>
            <person name="Jimenez L.E."/>
            <person name="Osbourn A."/>
            <person name="Sattely E.S."/>
        </authorList>
    </citation>
    <scope>NUCLEOTIDE SEQUENCE [LARGE SCALE GENOMIC DNA]</scope>
    <source>
        <strain evidence="2">cv. JPN11</strain>
        <tissue evidence="1">Leaf</tissue>
    </source>
</reference>
<accession>A0ACC1XXY4</accession>
<keyword evidence="2" id="KW-1185">Reference proteome</keyword>